<dbReference type="AlphaFoldDB" id="A0A7X6D1H4"/>
<dbReference type="Proteomes" id="UP000578686">
    <property type="component" value="Unassembled WGS sequence"/>
</dbReference>
<gene>
    <name evidence="2" type="ORF">HCN56_13065</name>
</gene>
<evidence type="ECO:0000313" key="3">
    <source>
        <dbReference type="Proteomes" id="UP000578686"/>
    </source>
</evidence>
<accession>A0A7X6D1H4</accession>
<evidence type="ECO:0000256" key="1">
    <source>
        <dbReference type="SAM" id="MobiDB-lite"/>
    </source>
</evidence>
<evidence type="ECO:0000313" key="2">
    <source>
        <dbReference type="EMBL" id="NJQ06486.1"/>
    </source>
</evidence>
<dbReference type="GO" id="GO:0004658">
    <property type="term" value="F:propionyl-CoA carboxylase activity"/>
    <property type="evidence" value="ECO:0007669"/>
    <property type="project" value="InterPro"/>
</dbReference>
<organism evidence="2 3">
    <name type="scientific">Streptomyces lonarensis</name>
    <dbReference type="NCBI Taxonomy" id="700599"/>
    <lineage>
        <taxon>Bacteria</taxon>
        <taxon>Bacillati</taxon>
        <taxon>Actinomycetota</taxon>
        <taxon>Actinomycetes</taxon>
        <taxon>Kitasatosporales</taxon>
        <taxon>Streptomycetaceae</taxon>
        <taxon>Streptomyces</taxon>
    </lineage>
</organism>
<dbReference type="InterPro" id="IPR032716">
    <property type="entry name" value="ACC_epsilon"/>
</dbReference>
<proteinExistence type="predicted"/>
<protein>
    <submittedName>
        <fullName evidence="2">Acyl-CoA carboxylase subunit epsilon</fullName>
    </submittedName>
</protein>
<sequence length="81" mass="8189">MDGQPTREGGAEPETIRVVRGNPTPEELAAALAVVRARLAAAPAGADGPVAVSAWGAPSLTVPGSTPAPGPDTWRTSHWPI</sequence>
<comment type="caution">
    <text evidence="2">The sequence shown here is derived from an EMBL/GenBank/DDBJ whole genome shotgun (WGS) entry which is preliminary data.</text>
</comment>
<dbReference type="RefSeq" id="WP_167970620.1">
    <property type="nucleotide sequence ID" value="NZ_BHZG01000136.1"/>
</dbReference>
<name>A0A7X6D1H4_9ACTN</name>
<dbReference type="Pfam" id="PF13822">
    <property type="entry name" value="ACC_epsilon"/>
    <property type="match status" value="1"/>
</dbReference>
<dbReference type="EMBL" id="JAAVJD010000087">
    <property type="protein sequence ID" value="NJQ06486.1"/>
    <property type="molecule type" value="Genomic_DNA"/>
</dbReference>
<dbReference type="GO" id="GO:0003989">
    <property type="term" value="F:acetyl-CoA carboxylase activity"/>
    <property type="evidence" value="ECO:0007669"/>
    <property type="project" value="InterPro"/>
</dbReference>
<reference evidence="2 3" key="1">
    <citation type="submission" date="2020-03" db="EMBL/GenBank/DDBJ databases">
        <title>Draft genome of Streptomyces sp. ventii, isolated from the Axial Seamount in the Pacific Ocean, and resequencing of the two type strains Streptomyces lonarensis strain NCL 716 and Streptomyces bohaiensis strain 11A07.</title>
        <authorList>
            <person name="Loughran R.M."/>
            <person name="Pfannmuller K.M."/>
            <person name="Wasson B.J."/>
            <person name="Deadmond M.C."/>
            <person name="Paddock B.E."/>
            <person name="Koyack M.J."/>
            <person name="Gallegos D.A."/>
            <person name="Mitchell E.A."/>
            <person name="Ushijima B."/>
            <person name="Saw J.H."/>
            <person name="Mcphail K.L."/>
            <person name="Videau P."/>
        </authorList>
    </citation>
    <scope>NUCLEOTIDE SEQUENCE [LARGE SCALE GENOMIC DNA]</scope>
    <source>
        <strain evidence="2 3">NCL716</strain>
    </source>
</reference>
<feature type="region of interest" description="Disordered" evidence="1">
    <location>
        <begin position="61"/>
        <end position="81"/>
    </location>
</feature>
<keyword evidence="3" id="KW-1185">Reference proteome</keyword>